<evidence type="ECO:0000259" key="1">
    <source>
        <dbReference type="Pfam" id="PF00535"/>
    </source>
</evidence>
<gene>
    <name evidence="2" type="ORF">AVDCRST_MAG89-5297</name>
</gene>
<dbReference type="PANTHER" id="PTHR48090">
    <property type="entry name" value="UNDECAPRENYL-PHOSPHATE 4-DEOXY-4-FORMAMIDO-L-ARABINOSE TRANSFERASE-RELATED"/>
    <property type="match status" value="1"/>
</dbReference>
<accession>A0A6J4N7T9</accession>
<evidence type="ECO:0000313" key="2">
    <source>
        <dbReference type="EMBL" id="CAA9379923.1"/>
    </source>
</evidence>
<dbReference type="CDD" id="cd04179">
    <property type="entry name" value="DPM_DPG-synthase_like"/>
    <property type="match status" value="1"/>
</dbReference>
<sequence>REYHVLVLDDGSTDDTAEVVEPYTRVLPCTLLREKHARGYAGATERLLREAVRRSEQPRRDMVVMMQADFTDSPEDLPSLVKRIEGGADLVAGLHAGPAGGEPLLVRWARKAMPWMLRGTVLPAPVANPLSGFRAYRVSTVSRALAERGESPLLTFQGQTANAELLLAVAPHARRVDAAELPPRPTLRQRPTRSTSWETLKDLWSLRRLPHPTG</sequence>
<dbReference type="InterPro" id="IPR001173">
    <property type="entry name" value="Glyco_trans_2-like"/>
</dbReference>
<protein>
    <recommendedName>
        <fullName evidence="1">Glycosyltransferase 2-like domain-containing protein</fullName>
    </recommendedName>
</protein>
<dbReference type="SUPFAM" id="SSF53448">
    <property type="entry name" value="Nucleotide-diphospho-sugar transferases"/>
    <property type="match status" value="1"/>
</dbReference>
<feature type="non-terminal residue" evidence="2">
    <location>
        <position position="1"/>
    </location>
</feature>
<proteinExistence type="predicted"/>
<name>A0A6J4N7T9_9BACT</name>
<reference evidence="2" key="1">
    <citation type="submission" date="2020-02" db="EMBL/GenBank/DDBJ databases">
        <authorList>
            <person name="Meier V. D."/>
        </authorList>
    </citation>
    <scope>NUCLEOTIDE SEQUENCE</scope>
    <source>
        <strain evidence="2">AVDCRST_MAG89</strain>
    </source>
</reference>
<dbReference type="AlphaFoldDB" id="A0A6J4N7T9"/>
<organism evidence="2">
    <name type="scientific">uncultured Gemmatimonadota bacterium</name>
    <dbReference type="NCBI Taxonomy" id="203437"/>
    <lineage>
        <taxon>Bacteria</taxon>
        <taxon>Pseudomonadati</taxon>
        <taxon>Gemmatimonadota</taxon>
        <taxon>environmental samples</taxon>
    </lineage>
</organism>
<dbReference type="Gene3D" id="3.90.550.10">
    <property type="entry name" value="Spore Coat Polysaccharide Biosynthesis Protein SpsA, Chain A"/>
    <property type="match status" value="1"/>
</dbReference>
<dbReference type="PANTHER" id="PTHR48090:SF7">
    <property type="entry name" value="RFBJ PROTEIN"/>
    <property type="match status" value="1"/>
</dbReference>
<dbReference type="Pfam" id="PF00535">
    <property type="entry name" value="Glycos_transf_2"/>
    <property type="match status" value="1"/>
</dbReference>
<dbReference type="InterPro" id="IPR029044">
    <property type="entry name" value="Nucleotide-diphossugar_trans"/>
</dbReference>
<dbReference type="InterPro" id="IPR050256">
    <property type="entry name" value="Glycosyltransferase_2"/>
</dbReference>
<dbReference type="EMBL" id="CADCTV010001112">
    <property type="protein sequence ID" value="CAA9379923.1"/>
    <property type="molecule type" value="Genomic_DNA"/>
</dbReference>
<feature type="domain" description="Glycosyltransferase 2-like" evidence="1">
    <location>
        <begin position="2"/>
        <end position="103"/>
    </location>
</feature>